<gene>
    <name evidence="3" type="ORF">ACFOX0_22440</name>
</gene>
<dbReference type="Gene3D" id="3.40.50.720">
    <property type="entry name" value="NAD(P)-binding Rossmann-like Domain"/>
    <property type="match status" value="1"/>
</dbReference>
<accession>A0ABV8KRA6</accession>
<evidence type="ECO:0000259" key="2">
    <source>
        <dbReference type="Pfam" id="PF01408"/>
    </source>
</evidence>
<dbReference type="PANTHER" id="PTHR43818">
    <property type="entry name" value="BCDNA.GH03377"/>
    <property type="match status" value="1"/>
</dbReference>
<dbReference type="InterPro" id="IPR036291">
    <property type="entry name" value="NAD(P)-bd_dom_sf"/>
</dbReference>
<dbReference type="InterPro" id="IPR000683">
    <property type="entry name" value="Gfo/Idh/MocA-like_OxRdtase_N"/>
</dbReference>
<keyword evidence="1" id="KW-0560">Oxidoreductase</keyword>
<evidence type="ECO:0000313" key="4">
    <source>
        <dbReference type="Proteomes" id="UP001595868"/>
    </source>
</evidence>
<feature type="domain" description="Gfo/Idh/MocA-like oxidoreductase N-terminal" evidence="2">
    <location>
        <begin position="6"/>
        <end position="121"/>
    </location>
</feature>
<protein>
    <submittedName>
        <fullName evidence="3">Gfo/Idh/MocA family protein</fullName>
    </submittedName>
</protein>
<name>A0ABV8KRA6_9ACTN</name>
<proteinExistence type="predicted"/>
<dbReference type="PANTHER" id="PTHR43818:SF11">
    <property type="entry name" value="BCDNA.GH03377"/>
    <property type="match status" value="1"/>
</dbReference>
<sequence length="382" mass="40268">MNGPARVALIGANGHGLHHRRNLTRLAAQGVVEPVALCDVRPVEEPGDVPVFTDHRALLAETRPDVVIVCTPPHTHLEIALDAVAAGADLLLEKPPVSSLVEHDVLLAALDEHGRAGQVGFQALGSAALPDLVAAARHAAPASVGVAAFGSWWRPDSYWRRSPWAGRRRIDGRFVADGALANPFAHAVMQSLAVAEAGLGWPAGPVTVELEWYRTRDIEVEDTACLRLTDRAGTTVLVAVTLCAVPFVRGEIHAGGAVLEYPTDRLRSPGAADFRPPAGRVDLLENLIAHRATGVPLVAPLARTRPLTALLEVLAAAPAPAAIPAGFLVPHPDGDGLALAGVDTTLRTVVETGALPSELDIPWAVPPYRTVLDLRQKESSDA</sequence>
<reference evidence="4" key="1">
    <citation type="journal article" date="2019" name="Int. J. Syst. Evol. Microbiol.">
        <title>The Global Catalogue of Microorganisms (GCM) 10K type strain sequencing project: providing services to taxonomists for standard genome sequencing and annotation.</title>
        <authorList>
            <consortium name="The Broad Institute Genomics Platform"/>
            <consortium name="The Broad Institute Genome Sequencing Center for Infectious Disease"/>
            <person name="Wu L."/>
            <person name="Ma J."/>
        </authorList>
    </citation>
    <scope>NUCLEOTIDE SEQUENCE [LARGE SCALE GENOMIC DNA]</scope>
    <source>
        <strain evidence="4">2902at01</strain>
    </source>
</reference>
<organism evidence="3 4">
    <name type="scientific">Micromonospora zhanjiangensis</name>
    <dbReference type="NCBI Taxonomy" id="1522057"/>
    <lineage>
        <taxon>Bacteria</taxon>
        <taxon>Bacillati</taxon>
        <taxon>Actinomycetota</taxon>
        <taxon>Actinomycetes</taxon>
        <taxon>Micromonosporales</taxon>
        <taxon>Micromonosporaceae</taxon>
        <taxon>Micromonospora</taxon>
    </lineage>
</organism>
<dbReference type="Pfam" id="PF01408">
    <property type="entry name" value="GFO_IDH_MocA"/>
    <property type="match status" value="1"/>
</dbReference>
<keyword evidence="4" id="KW-1185">Reference proteome</keyword>
<evidence type="ECO:0000256" key="1">
    <source>
        <dbReference type="ARBA" id="ARBA00023002"/>
    </source>
</evidence>
<comment type="caution">
    <text evidence="3">The sequence shown here is derived from an EMBL/GenBank/DDBJ whole genome shotgun (WGS) entry which is preliminary data.</text>
</comment>
<dbReference type="EMBL" id="JBHSBN010000017">
    <property type="protein sequence ID" value="MFC4108681.1"/>
    <property type="molecule type" value="Genomic_DNA"/>
</dbReference>
<dbReference type="SUPFAM" id="SSF51735">
    <property type="entry name" value="NAD(P)-binding Rossmann-fold domains"/>
    <property type="match status" value="1"/>
</dbReference>
<dbReference type="Proteomes" id="UP001595868">
    <property type="component" value="Unassembled WGS sequence"/>
</dbReference>
<evidence type="ECO:0000313" key="3">
    <source>
        <dbReference type="EMBL" id="MFC4108681.1"/>
    </source>
</evidence>
<dbReference type="InterPro" id="IPR050463">
    <property type="entry name" value="Gfo/Idh/MocA_oxidrdct_glycsds"/>
</dbReference>
<dbReference type="RefSeq" id="WP_377549280.1">
    <property type="nucleotide sequence ID" value="NZ_JBHSBN010000017.1"/>
</dbReference>
<dbReference type="Gene3D" id="3.30.360.10">
    <property type="entry name" value="Dihydrodipicolinate Reductase, domain 2"/>
    <property type="match status" value="1"/>
</dbReference>